<name>S7ZGG3_PENO1</name>
<dbReference type="eggNOG" id="ENOG502ST59">
    <property type="taxonomic scope" value="Eukaryota"/>
</dbReference>
<evidence type="ECO:0000256" key="2">
    <source>
        <dbReference type="ARBA" id="ARBA00022577"/>
    </source>
</evidence>
<dbReference type="AlphaFoldDB" id="S7ZGG3"/>
<protein>
    <recommendedName>
        <fullName evidence="6">Antifungal protein</fullName>
    </recommendedName>
</protein>
<dbReference type="SUPFAM" id="SSF57598">
    <property type="entry name" value="Antifungal protein (AGAFP)"/>
    <property type="match status" value="1"/>
</dbReference>
<dbReference type="EMBL" id="KB644411">
    <property type="protein sequence ID" value="EPS29334.1"/>
    <property type="molecule type" value="Genomic_DNA"/>
</dbReference>
<dbReference type="InterPro" id="IPR023112">
    <property type="entry name" value="Antifungal-protein_dom_sf"/>
</dbReference>
<keyword evidence="3" id="KW-0732">Signal</keyword>
<evidence type="ECO:0000256" key="1">
    <source>
        <dbReference type="ARBA" id="ARBA00022529"/>
    </source>
</evidence>
<dbReference type="GO" id="GO:0050832">
    <property type="term" value="P:defense response to fungus"/>
    <property type="evidence" value="ECO:0007669"/>
    <property type="project" value="UniProtKB-KW"/>
</dbReference>
<dbReference type="InterPro" id="IPR022706">
    <property type="entry name" value="Antifungal_prot"/>
</dbReference>
<dbReference type="OrthoDB" id="4478077at2759"/>
<dbReference type="Pfam" id="PF11402">
    <property type="entry name" value="Antifungal_prot"/>
    <property type="match status" value="1"/>
</dbReference>
<evidence type="ECO:0000313" key="4">
    <source>
        <dbReference type="EMBL" id="EPS29334.1"/>
    </source>
</evidence>
<reference evidence="4 5" key="1">
    <citation type="journal article" date="2013" name="PLoS ONE">
        <title>Genomic and secretomic analyses reveal unique features of the lignocellulolytic enzyme system of Penicillium decumbens.</title>
        <authorList>
            <person name="Liu G."/>
            <person name="Zhang L."/>
            <person name="Wei X."/>
            <person name="Zou G."/>
            <person name="Qin Y."/>
            <person name="Ma L."/>
            <person name="Li J."/>
            <person name="Zheng H."/>
            <person name="Wang S."/>
            <person name="Wang C."/>
            <person name="Xun L."/>
            <person name="Zhao G.-P."/>
            <person name="Zhou Z."/>
            <person name="Qu Y."/>
        </authorList>
    </citation>
    <scope>NUCLEOTIDE SEQUENCE [LARGE SCALE GENOMIC DNA]</scope>
    <source>
        <strain evidence="5">114-2 / CGMCC 5302</strain>
    </source>
</reference>
<proteinExistence type="predicted"/>
<accession>S7ZGG3</accession>
<gene>
    <name evidence="4" type="ORF">PDE_04283</name>
</gene>
<evidence type="ECO:0000313" key="5">
    <source>
        <dbReference type="Proteomes" id="UP000019376"/>
    </source>
</evidence>
<dbReference type="HOGENOM" id="CLU_182418_0_0_1"/>
<keyword evidence="1" id="KW-0929">Antimicrobial</keyword>
<dbReference type="SMR" id="S7ZGG3"/>
<dbReference type="Proteomes" id="UP000019376">
    <property type="component" value="Unassembled WGS sequence"/>
</dbReference>
<dbReference type="PhylomeDB" id="S7ZGG3"/>
<evidence type="ECO:0000256" key="3">
    <source>
        <dbReference type="SAM" id="SignalP"/>
    </source>
</evidence>
<feature type="signal peptide" evidence="3">
    <location>
        <begin position="1"/>
        <end position="18"/>
    </location>
</feature>
<organism evidence="4 5">
    <name type="scientific">Penicillium oxalicum (strain 114-2 / CGMCC 5302)</name>
    <name type="common">Penicillium decumbens</name>
    <dbReference type="NCBI Taxonomy" id="933388"/>
    <lineage>
        <taxon>Eukaryota</taxon>
        <taxon>Fungi</taxon>
        <taxon>Dikarya</taxon>
        <taxon>Ascomycota</taxon>
        <taxon>Pezizomycotina</taxon>
        <taxon>Eurotiomycetes</taxon>
        <taxon>Eurotiomycetidae</taxon>
        <taxon>Eurotiales</taxon>
        <taxon>Aspergillaceae</taxon>
        <taxon>Penicillium</taxon>
    </lineage>
</organism>
<dbReference type="Gene3D" id="2.40.50.60">
    <property type="entry name" value="Antifungal protein domain"/>
    <property type="match status" value="1"/>
</dbReference>
<evidence type="ECO:0008006" key="6">
    <source>
        <dbReference type="Google" id="ProtNLM"/>
    </source>
</evidence>
<keyword evidence="2" id="KW-0295">Fungicide</keyword>
<keyword evidence="5" id="KW-1185">Reference proteome</keyword>
<dbReference type="GO" id="GO:0031640">
    <property type="term" value="P:killing of cells of another organism"/>
    <property type="evidence" value="ECO:0007669"/>
    <property type="project" value="UniProtKB-KW"/>
</dbReference>
<sequence length="94" mass="10400">MQITKISLFLFAAMGAVASPIDAESDGLNARAVNAANIQYTEKCYTKDNNCKYENDGKTHFVKCPSAANTKCEKDGNRCTHESYNGNVKCDFRH</sequence>
<feature type="chain" id="PRO_5004559872" description="Antifungal protein" evidence="3">
    <location>
        <begin position="19"/>
        <end position="94"/>
    </location>
</feature>